<proteinExistence type="predicted"/>
<dbReference type="Pfam" id="PF05065">
    <property type="entry name" value="Phage_capsid"/>
    <property type="match status" value="1"/>
</dbReference>
<sequence>MILLRMNSVTEILVRPRPAIQHRMCLTKRRNPFKMAERVKPDFSGYATRYDLLCSDGRTIRKDAFKDQDGTYVPLVFQHSKDDPENILGKALLEARDDGMYMYGFFNGSRKAEVSKIAVEHGDINQLSIRANHLNQKGGDVLHGKICEVSLVLAGANPGATIDCPYVRVPVLAHGEDAVDEAIIWDGTYIEHADLPEEKGEPETLEHDDDKSIEQVIETMNEEQKIAMKALVAQALASSSIKHSEEEDDSMKENAFEKNGQLEHGEQNADQYLTHADFDAVVEMARTRKMSMRQAMEDYMAETGKELAHAHTGDNGTSGTNYGIANLEYLFPDAQTLDRTPRFIDRDQTWVGTVLNRAKHSPFARVKTVFADITADEARAKGYITGKKKVEEVFKLLKRETMPQTVYKKQRLDRDDMIDITWDVAAWMKGEMRGKLNEELARAALIGDGRTASAEDKIQEDKIRPIWGDDELYTIYAEITKTAQMTTDDQAKAIIKAAVKARKTYKGSGRPVMYTTEDNLTDMLLLEDANGRRIYRTEQELAAAMRVSEIITVPVMENKTRTDTASVVHTLQAIIVNMNDYNFGADKGGSIAMFDDFDIDYNQYKYLIETRCSGALVVPYSAICIETIPGT</sequence>
<dbReference type="EMBL" id="BK015668">
    <property type="protein sequence ID" value="DAE19145.1"/>
    <property type="molecule type" value="Genomic_DNA"/>
</dbReference>
<dbReference type="SUPFAM" id="SSF56563">
    <property type="entry name" value="Major capsid protein gp5"/>
    <property type="match status" value="1"/>
</dbReference>
<accession>A0A8S5QK25</accession>
<dbReference type="InterPro" id="IPR054612">
    <property type="entry name" value="Phage_capsid-like_C"/>
</dbReference>
<evidence type="ECO:0000313" key="2">
    <source>
        <dbReference type="EMBL" id="DAE19145.1"/>
    </source>
</evidence>
<name>A0A8S5QK25_9CAUD</name>
<organism evidence="2">
    <name type="scientific">Siphoviridae sp. ctCUc43</name>
    <dbReference type="NCBI Taxonomy" id="2825379"/>
    <lineage>
        <taxon>Viruses</taxon>
        <taxon>Duplodnaviria</taxon>
        <taxon>Heunggongvirae</taxon>
        <taxon>Uroviricota</taxon>
        <taxon>Caudoviricetes</taxon>
    </lineage>
</organism>
<feature type="domain" description="Phage capsid-like C-terminal" evidence="1">
    <location>
        <begin position="370"/>
        <end position="623"/>
    </location>
</feature>
<reference evidence="2" key="1">
    <citation type="journal article" date="2021" name="Proc. Natl. Acad. Sci. U.S.A.">
        <title>A Catalog of Tens of Thousands of Viruses from Human Metagenomes Reveals Hidden Associations with Chronic Diseases.</title>
        <authorList>
            <person name="Tisza M.J."/>
            <person name="Buck C.B."/>
        </authorList>
    </citation>
    <scope>NUCLEOTIDE SEQUENCE</scope>
    <source>
        <strain evidence="2">CtCUc43</strain>
    </source>
</reference>
<protein>
    <submittedName>
        <fullName evidence="2">Major capsid protein</fullName>
    </submittedName>
</protein>
<evidence type="ECO:0000259" key="1">
    <source>
        <dbReference type="Pfam" id="PF05065"/>
    </source>
</evidence>